<organism evidence="1">
    <name type="scientific">Fusarium oxysporum f. sp. pisi HDV247</name>
    <dbReference type="NCBI Taxonomy" id="1080344"/>
    <lineage>
        <taxon>Eukaryota</taxon>
        <taxon>Fungi</taxon>
        <taxon>Dikarya</taxon>
        <taxon>Ascomycota</taxon>
        <taxon>Pezizomycotina</taxon>
        <taxon>Sordariomycetes</taxon>
        <taxon>Hypocreomycetidae</taxon>
        <taxon>Hypocreales</taxon>
        <taxon>Nectriaceae</taxon>
        <taxon>Fusarium</taxon>
        <taxon>Fusarium oxysporum species complex</taxon>
    </lineage>
</organism>
<name>W9NFC6_FUSOX</name>
<gene>
    <name evidence="1" type="ORF">FOVG_17245</name>
</gene>
<accession>W9NFC6</accession>
<evidence type="ECO:0000313" key="1">
    <source>
        <dbReference type="EMBL" id="EXA31468.1"/>
    </source>
</evidence>
<dbReference type="Proteomes" id="UP000030751">
    <property type="component" value="Unassembled WGS sequence"/>
</dbReference>
<dbReference type="AlphaFoldDB" id="W9NFC6"/>
<proteinExistence type="predicted"/>
<dbReference type="EMBL" id="JH651014">
    <property type="protein sequence ID" value="EXA31468.1"/>
    <property type="molecule type" value="Genomic_DNA"/>
</dbReference>
<sequence>MTAIYNWQLTITINSLAKGYWPRLSQLPLALASAVTSDN</sequence>
<reference evidence="1" key="1">
    <citation type="submission" date="2011-10" db="EMBL/GenBank/DDBJ databases">
        <title>The Genome Sequence of Fusarium oxysporum HDV247.</title>
        <authorList>
            <consortium name="The Broad Institute Genome Sequencing Platform"/>
            <person name="Ma L.-J."/>
            <person name="Gale L.R."/>
            <person name="Schwartz D.C."/>
            <person name="Zhou S."/>
            <person name="Corby-Kistler H."/>
            <person name="Young S.K."/>
            <person name="Zeng Q."/>
            <person name="Gargeya S."/>
            <person name="Fitzgerald M."/>
            <person name="Haas B."/>
            <person name="Abouelleil A."/>
            <person name="Alvarado L."/>
            <person name="Arachchi H.M."/>
            <person name="Berlin A."/>
            <person name="Brown A."/>
            <person name="Chapman S.B."/>
            <person name="Chen Z."/>
            <person name="Dunbar C."/>
            <person name="Freedman E."/>
            <person name="Gearin G."/>
            <person name="Goldberg J."/>
            <person name="Griggs A."/>
            <person name="Gujja S."/>
            <person name="Heiman D."/>
            <person name="Howarth C."/>
            <person name="Larson L."/>
            <person name="Lui A."/>
            <person name="MacDonald P.J.P."/>
            <person name="Montmayeur A."/>
            <person name="Murphy C."/>
            <person name="Neiman D."/>
            <person name="Pearson M."/>
            <person name="Priest M."/>
            <person name="Roberts A."/>
            <person name="Saif S."/>
            <person name="Shea T."/>
            <person name="Shenoy N."/>
            <person name="Sisk P."/>
            <person name="Stolte C."/>
            <person name="Sykes S."/>
            <person name="Wortman J."/>
            <person name="Nusbaum C."/>
            <person name="Birren B."/>
        </authorList>
    </citation>
    <scope>NUCLEOTIDE SEQUENCE [LARGE SCALE GENOMIC DNA]</scope>
    <source>
        <strain evidence="1">HDV247</strain>
    </source>
</reference>
<protein>
    <submittedName>
        <fullName evidence="1">Uncharacterized protein</fullName>
    </submittedName>
</protein>
<dbReference type="HOGENOM" id="CLU_3320072_0_0_1"/>
<reference evidence="1" key="2">
    <citation type="submission" date="2012-05" db="EMBL/GenBank/DDBJ databases">
        <title>Annotation of the Genome Sequence of Fusarium oxysporum HDV247.</title>
        <authorList>
            <consortium name="The Broad Institute Genomics Platform"/>
            <person name="Ma L.-J."/>
            <person name="Corby-Kistler H."/>
            <person name="Broz K."/>
            <person name="Gale L.R."/>
            <person name="Jonkers W."/>
            <person name="O'Donnell K."/>
            <person name="Ploetz R."/>
            <person name="Steinberg C."/>
            <person name="Schwartz D.C."/>
            <person name="VanEtten H."/>
            <person name="Zhou S."/>
            <person name="Young S.K."/>
            <person name="Zeng Q."/>
            <person name="Gargeya S."/>
            <person name="Fitzgerald M."/>
            <person name="Abouelleil A."/>
            <person name="Alvarado L."/>
            <person name="Chapman S.B."/>
            <person name="Gainer-Dewar J."/>
            <person name="Goldberg J."/>
            <person name="Griggs A."/>
            <person name="Gujja S."/>
            <person name="Hansen M."/>
            <person name="Howarth C."/>
            <person name="Imamovic A."/>
            <person name="Ireland A."/>
            <person name="Larimer J."/>
            <person name="McCowan C."/>
            <person name="Murphy C."/>
            <person name="Pearson M."/>
            <person name="Poon T.W."/>
            <person name="Priest M."/>
            <person name="Roberts A."/>
            <person name="Saif S."/>
            <person name="Shea T."/>
            <person name="Sykes S."/>
            <person name="Wortman J."/>
            <person name="Nusbaum C."/>
            <person name="Birren B."/>
        </authorList>
    </citation>
    <scope>NUCLEOTIDE SEQUENCE</scope>
    <source>
        <strain evidence="1">HDV247</strain>
    </source>
</reference>